<dbReference type="SMART" id="SM00409">
    <property type="entry name" value="IG"/>
    <property type="match status" value="2"/>
</dbReference>
<feature type="domain" description="Ig-like" evidence="11">
    <location>
        <begin position="147"/>
        <end position="239"/>
    </location>
</feature>
<dbReference type="GO" id="GO:0030246">
    <property type="term" value="F:carbohydrate binding"/>
    <property type="evidence" value="ECO:0007669"/>
    <property type="project" value="UniProtKB-KW"/>
</dbReference>
<dbReference type="PANTHER" id="PTHR12035:SF125">
    <property type="entry name" value="SIALIC ACID-BINDING IG-LIKE LECTIN 5"/>
    <property type="match status" value="1"/>
</dbReference>
<dbReference type="PROSITE" id="PS50835">
    <property type="entry name" value="IG_LIKE"/>
    <property type="match status" value="1"/>
</dbReference>
<feature type="signal peptide" evidence="10">
    <location>
        <begin position="1"/>
        <end position="23"/>
    </location>
</feature>
<sequence>MKRAGFLLLSLIRTGFLFQKHLSFDVIVSESITVQKGLCVLIPCNFTFPENAQLGDKPHGFWFREKANIKIDKPVATNHRFWTVSEETSGRFKLVGDIKKHDCTFRIDDAKKEDREKYFLRIHGGFNYSYVQQTQPFVNVIDLWEQPELSPSVELVAGTPVNITCTAPGRCSGTPPRITWTGTLNTANSTLNTTSVNRDGTVTHASMMSFIPSIGDQSKTLTCEVYYPAVGASTKTTLNLNVQFGPRSGDGNSATCNSDPHQTKCSCVIQSNPPPVMWWLINNELFTGNYSNGTLQVSSITYGHTGTSNLTLQDSEGNRSQIVCISLNTYGALTIKLSRSSKGEVVKTSSKLMIQGGFYGAAIISLIILMGFLLVLGVKKIIKGNTSEAGLNGMVDQGKLIHTTAQDKLNSPRVTAEKRTAATTPTSVTFFTRAPVEVNENGDESLHYATIDFLRINPRRKPPLPSQDDTEYSELQHIQGKMVTAERRKF</sequence>
<protein>
    <submittedName>
        <fullName evidence="13">Sialic acid-binding Ig-like lectin 13</fullName>
    </submittedName>
</protein>
<dbReference type="InParanoid" id="A0A6P7Z024"/>
<evidence type="ECO:0000313" key="13">
    <source>
        <dbReference type="RefSeq" id="XP_030069094.1"/>
    </source>
</evidence>
<dbReference type="Proteomes" id="UP000515156">
    <property type="component" value="Chromosome 8"/>
</dbReference>
<comment type="similarity">
    <text evidence="8">Belongs to the immunoglobulin superfamily. SIGLEC (sialic acid binding Ig-like lectin) family.</text>
</comment>
<dbReference type="InterPro" id="IPR003599">
    <property type="entry name" value="Ig_sub"/>
</dbReference>
<evidence type="ECO:0000256" key="5">
    <source>
        <dbReference type="ARBA" id="ARBA00022989"/>
    </source>
</evidence>
<gene>
    <name evidence="13" type="primary">LOC115476703</name>
</gene>
<keyword evidence="10" id="KW-0732">Signal</keyword>
<reference evidence="13" key="1">
    <citation type="submission" date="2025-08" db="UniProtKB">
        <authorList>
            <consortium name="RefSeq"/>
        </authorList>
    </citation>
    <scope>IDENTIFICATION</scope>
</reference>
<dbReference type="RefSeq" id="XP_030069094.1">
    <property type="nucleotide sequence ID" value="XM_030213234.1"/>
</dbReference>
<keyword evidence="4" id="KW-0130">Cell adhesion</keyword>
<dbReference type="GO" id="GO:0005886">
    <property type="term" value="C:plasma membrane"/>
    <property type="evidence" value="ECO:0007669"/>
    <property type="project" value="TreeGrafter"/>
</dbReference>
<accession>A0A6P7Z024</accession>
<dbReference type="GeneID" id="115476703"/>
<dbReference type="PANTHER" id="PTHR12035">
    <property type="entry name" value="SIALIC ACID BINDING IMMUNOGLOBULIN-LIKE LECTIN"/>
    <property type="match status" value="1"/>
</dbReference>
<evidence type="ECO:0000256" key="1">
    <source>
        <dbReference type="ARBA" id="ARBA00004167"/>
    </source>
</evidence>
<keyword evidence="12" id="KW-1185">Reference proteome</keyword>
<dbReference type="SUPFAM" id="SSF48726">
    <property type="entry name" value="Immunoglobulin"/>
    <property type="match status" value="2"/>
</dbReference>
<name>A0A6P7Z024_9AMPH</name>
<keyword evidence="6 9" id="KW-0472">Membrane</keyword>
<dbReference type="GO" id="GO:0007155">
    <property type="term" value="P:cell adhesion"/>
    <property type="evidence" value="ECO:0007669"/>
    <property type="project" value="UniProtKB-KW"/>
</dbReference>
<evidence type="ECO:0000256" key="2">
    <source>
        <dbReference type="ARBA" id="ARBA00022692"/>
    </source>
</evidence>
<evidence type="ECO:0000256" key="8">
    <source>
        <dbReference type="ARBA" id="ARBA00038361"/>
    </source>
</evidence>
<feature type="chain" id="PRO_5028011962" evidence="10">
    <location>
        <begin position="24"/>
        <end position="490"/>
    </location>
</feature>
<dbReference type="GO" id="GO:0033691">
    <property type="term" value="F:sialic acid binding"/>
    <property type="evidence" value="ECO:0007669"/>
    <property type="project" value="TreeGrafter"/>
</dbReference>
<comment type="subcellular location">
    <subcellularLocation>
        <location evidence="1">Membrane</location>
        <topology evidence="1">Single-pass membrane protein</topology>
    </subcellularLocation>
</comment>
<evidence type="ECO:0000256" key="3">
    <source>
        <dbReference type="ARBA" id="ARBA00022734"/>
    </source>
</evidence>
<dbReference type="InterPro" id="IPR013106">
    <property type="entry name" value="Ig_V-set"/>
</dbReference>
<keyword evidence="3" id="KW-0430">Lectin</keyword>
<evidence type="ECO:0000256" key="7">
    <source>
        <dbReference type="ARBA" id="ARBA00023157"/>
    </source>
</evidence>
<keyword evidence="2 9" id="KW-0812">Transmembrane</keyword>
<feature type="transmembrane region" description="Helical" evidence="9">
    <location>
        <begin position="357"/>
        <end position="378"/>
    </location>
</feature>
<dbReference type="Pfam" id="PF08205">
    <property type="entry name" value="C2-set_2"/>
    <property type="match status" value="1"/>
</dbReference>
<proteinExistence type="inferred from homology"/>
<dbReference type="InterPro" id="IPR036179">
    <property type="entry name" value="Ig-like_dom_sf"/>
</dbReference>
<evidence type="ECO:0000256" key="6">
    <source>
        <dbReference type="ARBA" id="ARBA00023136"/>
    </source>
</evidence>
<organism evidence="12 13">
    <name type="scientific">Microcaecilia unicolor</name>
    <dbReference type="NCBI Taxonomy" id="1415580"/>
    <lineage>
        <taxon>Eukaryota</taxon>
        <taxon>Metazoa</taxon>
        <taxon>Chordata</taxon>
        <taxon>Craniata</taxon>
        <taxon>Vertebrata</taxon>
        <taxon>Euteleostomi</taxon>
        <taxon>Amphibia</taxon>
        <taxon>Gymnophiona</taxon>
        <taxon>Siphonopidae</taxon>
        <taxon>Microcaecilia</taxon>
    </lineage>
</organism>
<evidence type="ECO:0000313" key="12">
    <source>
        <dbReference type="Proteomes" id="UP000515156"/>
    </source>
</evidence>
<dbReference type="InterPro" id="IPR013783">
    <property type="entry name" value="Ig-like_fold"/>
</dbReference>
<dbReference type="InterPro" id="IPR051036">
    <property type="entry name" value="SIGLEC"/>
</dbReference>
<evidence type="ECO:0000259" key="11">
    <source>
        <dbReference type="PROSITE" id="PS50835"/>
    </source>
</evidence>
<dbReference type="AlphaFoldDB" id="A0A6P7Z024"/>
<evidence type="ECO:0000256" key="4">
    <source>
        <dbReference type="ARBA" id="ARBA00022889"/>
    </source>
</evidence>
<dbReference type="FunCoup" id="A0A6P7Z024">
    <property type="interactions" value="1006"/>
</dbReference>
<dbReference type="KEGG" id="muo:115476703"/>
<dbReference type="OrthoDB" id="5843397at2759"/>
<dbReference type="InterPro" id="IPR007110">
    <property type="entry name" value="Ig-like_dom"/>
</dbReference>
<evidence type="ECO:0000256" key="9">
    <source>
        <dbReference type="SAM" id="Phobius"/>
    </source>
</evidence>
<dbReference type="Pfam" id="PF07686">
    <property type="entry name" value="V-set"/>
    <property type="match status" value="1"/>
</dbReference>
<dbReference type="InterPro" id="IPR013162">
    <property type="entry name" value="CD80_C2-set"/>
</dbReference>
<keyword evidence="5 9" id="KW-1133">Transmembrane helix</keyword>
<dbReference type="Gene3D" id="2.60.40.10">
    <property type="entry name" value="Immunoglobulins"/>
    <property type="match status" value="2"/>
</dbReference>
<keyword evidence="7" id="KW-1015">Disulfide bond</keyword>
<evidence type="ECO:0000256" key="10">
    <source>
        <dbReference type="SAM" id="SignalP"/>
    </source>
</evidence>